<dbReference type="AlphaFoldDB" id="A0A915JJL5"/>
<evidence type="ECO:0000313" key="2">
    <source>
        <dbReference type="WBParaSite" id="nRc.2.0.1.t26345-RA"/>
    </source>
</evidence>
<protein>
    <submittedName>
        <fullName evidence="2">Uncharacterized protein</fullName>
    </submittedName>
</protein>
<proteinExistence type="predicted"/>
<dbReference type="Proteomes" id="UP000887565">
    <property type="component" value="Unplaced"/>
</dbReference>
<accession>A0A915JJL5</accession>
<name>A0A915JJL5_ROMCU</name>
<dbReference type="WBParaSite" id="nRc.2.0.1.t26345-RA">
    <property type="protein sequence ID" value="nRc.2.0.1.t26345-RA"/>
    <property type="gene ID" value="nRc.2.0.1.g26345"/>
</dbReference>
<sequence length="85" mass="9811">MKASSTFDAVFAEVSIKIRPCSRANASPSSFLTSRRASKSLKIDYKLNSYKINAAHEQILEYKRFLRSRLYGYKWTKYKKTPPAV</sequence>
<reference evidence="2" key="1">
    <citation type="submission" date="2022-11" db="UniProtKB">
        <authorList>
            <consortium name="WormBaseParasite"/>
        </authorList>
    </citation>
    <scope>IDENTIFICATION</scope>
</reference>
<evidence type="ECO:0000313" key="1">
    <source>
        <dbReference type="Proteomes" id="UP000887565"/>
    </source>
</evidence>
<organism evidence="1 2">
    <name type="scientific">Romanomermis culicivorax</name>
    <name type="common">Nematode worm</name>
    <dbReference type="NCBI Taxonomy" id="13658"/>
    <lineage>
        <taxon>Eukaryota</taxon>
        <taxon>Metazoa</taxon>
        <taxon>Ecdysozoa</taxon>
        <taxon>Nematoda</taxon>
        <taxon>Enoplea</taxon>
        <taxon>Dorylaimia</taxon>
        <taxon>Mermithida</taxon>
        <taxon>Mermithoidea</taxon>
        <taxon>Mermithidae</taxon>
        <taxon>Romanomermis</taxon>
    </lineage>
</organism>
<keyword evidence="1" id="KW-1185">Reference proteome</keyword>